<dbReference type="InterPro" id="IPR001268">
    <property type="entry name" value="NADH_UbQ_OxRdtase_30kDa_su"/>
</dbReference>
<dbReference type="EMBL" id="CP001941">
    <property type="protein sequence ID" value="ADD08187.1"/>
    <property type="molecule type" value="Genomic_DNA"/>
</dbReference>
<dbReference type="KEGG" id="abi:Aboo_0376"/>
<dbReference type="AlphaFoldDB" id="B5IDV6"/>
<dbReference type="GeneID" id="8827318"/>
<accession>B5IDV6</accession>
<evidence type="ECO:0000256" key="1">
    <source>
        <dbReference type="ARBA" id="ARBA00007569"/>
    </source>
</evidence>
<dbReference type="PANTHER" id="PTHR10884:SF14">
    <property type="entry name" value="NADH DEHYDROGENASE [UBIQUINONE] IRON-SULFUR PROTEIN 3, MITOCHONDRIAL"/>
    <property type="match status" value="1"/>
</dbReference>
<evidence type="ECO:0000313" key="4">
    <source>
        <dbReference type="Proteomes" id="UP000001400"/>
    </source>
</evidence>
<comment type="similarity">
    <text evidence="1">Belongs to the complex I 30 kDa subunit family.</text>
</comment>
<evidence type="ECO:0000313" key="3">
    <source>
        <dbReference type="EMBL" id="ADD08187.1"/>
    </source>
</evidence>
<organism evidence="3 4">
    <name type="scientific">Aciduliprofundum boonei (strain DSM 19572 / T469)</name>
    <dbReference type="NCBI Taxonomy" id="439481"/>
    <lineage>
        <taxon>Archaea</taxon>
        <taxon>Methanobacteriati</taxon>
        <taxon>Thermoplasmatota</taxon>
        <taxon>DHVE2 group</taxon>
        <taxon>Candidatus Aciduliprofundum</taxon>
    </lineage>
</organism>
<dbReference type="Gene3D" id="3.30.460.80">
    <property type="entry name" value="NADH:ubiquinone oxidoreductase, 30kDa subunit"/>
    <property type="match status" value="1"/>
</dbReference>
<dbReference type="OrthoDB" id="43567at2157"/>
<dbReference type="Pfam" id="PF00329">
    <property type="entry name" value="Complex1_30kDa"/>
    <property type="match status" value="1"/>
</dbReference>
<feature type="domain" description="NADH:ubiquinone oxidoreductase 30kDa subunit" evidence="2">
    <location>
        <begin position="30"/>
        <end position="147"/>
    </location>
</feature>
<gene>
    <name evidence="3" type="ordered locus">Aboo_0376</name>
</gene>
<dbReference type="eggNOG" id="arCOG01551">
    <property type="taxonomic scope" value="Archaea"/>
</dbReference>
<evidence type="ECO:0000259" key="2">
    <source>
        <dbReference type="Pfam" id="PF00329"/>
    </source>
</evidence>
<dbReference type="InterPro" id="IPR037232">
    <property type="entry name" value="NADH_quin_OxRdtase_su_C/D-like"/>
</dbReference>
<dbReference type="HOGENOM" id="CLU_042628_6_1_2"/>
<dbReference type="STRING" id="439481.Aboo_0376"/>
<proteinExistence type="inferred from homology"/>
<dbReference type="RefSeq" id="WP_008084343.1">
    <property type="nucleotide sequence ID" value="NC_013926.1"/>
</dbReference>
<dbReference type="GO" id="GO:0008137">
    <property type="term" value="F:NADH dehydrogenase (ubiquinone) activity"/>
    <property type="evidence" value="ECO:0007669"/>
    <property type="project" value="InterPro"/>
</dbReference>
<reference evidence="3" key="1">
    <citation type="submission" date="2010-02" db="EMBL/GenBank/DDBJ databases">
        <title>Complete sequence of Aciduliprofundum boonei T469.</title>
        <authorList>
            <consortium name="US DOE Joint Genome Institute"/>
            <person name="Lucas S."/>
            <person name="Copeland A."/>
            <person name="Lapidus A."/>
            <person name="Cheng J.-F."/>
            <person name="Bruce D."/>
            <person name="Goodwin L."/>
            <person name="Pitluck S."/>
            <person name="Saunders E."/>
            <person name="Detter J.C."/>
            <person name="Han C."/>
            <person name="Tapia R."/>
            <person name="Land M."/>
            <person name="Hauser L."/>
            <person name="Kyrpides N."/>
            <person name="Mikhailova N."/>
            <person name="Flores G."/>
            <person name="Reysenbach A.-L."/>
            <person name="Woyke T."/>
        </authorList>
    </citation>
    <scope>NUCLEOTIDE SEQUENCE</scope>
    <source>
        <strain evidence="3">T469</strain>
    </source>
</reference>
<dbReference type="SUPFAM" id="SSF143243">
    <property type="entry name" value="Nqo5-like"/>
    <property type="match status" value="1"/>
</dbReference>
<sequence>MKAEQIFKELGVEFEKLKVKGNTLPRYKAEVKPEKLEDAIIKFKNSGFNHFVALSCIDWIKDEKFELVYHLFSYEDSEDVFLSIFLPRNEPKYRTLRHLFPQIETYEREIYEMFGVEFEGNDRLGEFILEDWNEMPPMRKDFDTVKYAREKYESVPLIDEGGEKE</sequence>
<protein>
    <submittedName>
        <fullName evidence="3">NADH dehydrogenase (Ubiquinone) 30 kDa subunit</fullName>
    </submittedName>
</protein>
<keyword evidence="4" id="KW-1185">Reference proteome</keyword>
<dbReference type="Proteomes" id="UP000001400">
    <property type="component" value="Chromosome"/>
</dbReference>
<dbReference type="PANTHER" id="PTHR10884">
    <property type="entry name" value="NADH DEHYDROGENASE UBIQUINONE IRON-SULFUR PROTEIN 3"/>
    <property type="match status" value="1"/>
</dbReference>
<name>B5IDV6_ACIB4</name>